<proteinExistence type="predicted"/>
<evidence type="ECO:0000313" key="2">
    <source>
        <dbReference type="Proteomes" id="UP001186944"/>
    </source>
</evidence>
<name>A0AA89C8J8_PINIB</name>
<keyword evidence="2" id="KW-1185">Reference proteome</keyword>
<accession>A0AA89C8J8</accession>
<evidence type="ECO:0000313" key="1">
    <source>
        <dbReference type="EMBL" id="KAK3105590.1"/>
    </source>
</evidence>
<dbReference type="Proteomes" id="UP001186944">
    <property type="component" value="Unassembled WGS sequence"/>
</dbReference>
<evidence type="ECO:0008006" key="3">
    <source>
        <dbReference type="Google" id="ProtNLM"/>
    </source>
</evidence>
<dbReference type="EMBL" id="VSWD01000003">
    <property type="protein sequence ID" value="KAK3105590.1"/>
    <property type="molecule type" value="Genomic_DNA"/>
</dbReference>
<reference evidence="1" key="1">
    <citation type="submission" date="2019-08" db="EMBL/GenBank/DDBJ databases">
        <title>The improved chromosome-level genome for the pearl oyster Pinctada fucata martensii using PacBio sequencing and Hi-C.</title>
        <authorList>
            <person name="Zheng Z."/>
        </authorList>
    </citation>
    <scope>NUCLEOTIDE SEQUENCE</scope>
    <source>
        <strain evidence="1">ZZ-2019</strain>
        <tissue evidence="1">Adductor muscle</tissue>
    </source>
</reference>
<comment type="caution">
    <text evidence="1">The sequence shown here is derived from an EMBL/GenBank/DDBJ whole genome shotgun (WGS) entry which is preliminary data.</text>
</comment>
<sequence length="215" mass="24232">MLDNDIVFTLFKRQLICRVTPSGTKSDICSTAPLYPAGICKSYNGGLLVTLCSYGVSEITSDSYGEVHHIDTSGGIINKYPHTQDRKIRLFIHPFRVAQNKNTDLCVVDYIDKEGRSRLVCVSMLSQVRYIYTGQPTLKEKFVCNDIACDHHGRILLADLFNHAVHLLREDGQFLQYVLTEQSPLWGPQCLGLHGDTLWVGCEKSVVRVYKYSNA</sequence>
<dbReference type="Gene3D" id="2.120.10.30">
    <property type="entry name" value="TolB, C-terminal domain"/>
    <property type="match status" value="1"/>
</dbReference>
<gene>
    <name evidence="1" type="ORF">FSP39_001250</name>
</gene>
<protein>
    <recommendedName>
        <fullName evidence="3">Tripartite motif-containing protein 2</fullName>
    </recommendedName>
</protein>
<organism evidence="1 2">
    <name type="scientific">Pinctada imbricata</name>
    <name type="common">Atlantic pearl-oyster</name>
    <name type="synonym">Pinctada martensii</name>
    <dbReference type="NCBI Taxonomy" id="66713"/>
    <lineage>
        <taxon>Eukaryota</taxon>
        <taxon>Metazoa</taxon>
        <taxon>Spiralia</taxon>
        <taxon>Lophotrochozoa</taxon>
        <taxon>Mollusca</taxon>
        <taxon>Bivalvia</taxon>
        <taxon>Autobranchia</taxon>
        <taxon>Pteriomorphia</taxon>
        <taxon>Pterioida</taxon>
        <taxon>Pterioidea</taxon>
        <taxon>Pteriidae</taxon>
        <taxon>Pinctada</taxon>
    </lineage>
</organism>
<dbReference type="InterPro" id="IPR011042">
    <property type="entry name" value="6-blade_b-propeller_TolB-like"/>
</dbReference>
<dbReference type="SUPFAM" id="SSF63829">
    <property type="entry name" value="Calcium-dependent phosphotriesterase"/>
    <property type="match status" value="1"/>
</dbReference>
<dbReference type="AlphaFoldDB" id="A0AA89C8J8"/>